<keyword evidence="2" id="KW-1185">Reference proteome</keyword>
<proteinExistence type="predicted"/>
<reference evidence="1 2" key="1">
    <citation type="submission" date="2021-01" db="EMBL/GenBank/DDBJ databases">
        <title>FDA dAtabase for Regulatory Grade micrObial Sequences (FDA-ARGOS): Supporting development and validation of Infectious Disease Dx tests.</title>
        <authorList>
            <person name="Nelson B."/>
            <person name="Plummer A."/>
            <person name="Tallon L."/>
            <person name="Sadzewicz L."/>
            <person name="Zhao X."/>
            <person name="Boylan J."/>
            <person name="Ott S."/>
            <person name="Bowen H."/>
            <person name="Vavikolanu K."/>
            <person name="Mehta A."/>
            <person name="Aluvathingal J."/>
            <person name="Nadendla S."/>
            <person name="Myers T."/>
            <person name="Yan Y."/>
            <person name="Sichtig H."/>
        </authorList>
    </citation>
    <scope>NUCLEOTIDE SEQUENCE [LARGE SCALE GENOMIC DNA]</scope>
    <source>
        <strain evidence="1 2">FDAARGOS_1161</strain>
    </source>
</reference>
<protein>
    <submittedName>
        <fullName evidence="1">Class I SAM-dependent methyltransferase</fullName>
    </submittedName>
</protein>
<accession>A0A974NNK9</accession>
<organism evidence="1 2">
    <name type="scientific">Peribacillus psychrosaccharolyticus</name>
    <name type="common">Bacillus psychrosaccharolyticus</name>
    <dbReference type="NCBI Taxonomy" id="1407"/>
    <lineage>
        <taxon>Bacteria</taxon>
        <taxon>Bacillati</taxon>
        <taxon>Bacillota</taxon>
        <taxon>Bacilli</taxon>
        <taxon>Bacillales</taxon>
        <taxon>Bacillaceae</taxon>
        <taxon>Peribacillus</taxon>
    </lineage>
</organism>
<dbReference type="AlphaFoldDB" id="A0A974NNK9"/>
<dbReference type="Gene3D" id="3.40.50.150">
    <property type="entry name" value="Vaccinia Virus protein VP39"/>
    <property type="match status" value="1"/>
</dbReference>
<dbReference type="CDD" id="cd02440">
    <property type="entry name" value="AdoMet_MTases"/>
    <property type="match status" value="1"/>
</dbReference>
<dbReference type="InterPro" id="IPR050447">
    <property type="entry name" value="Erg6_SMT_methyltransf"/>
</dbReference>
<evidence type="ECO:0000313" key="2">
    <source>
        <dbReference type="Proteomes" id="UP000595254"/>
    </source>
</evidence>
<sequence>MEQILEKILACMPSSNKIQKVQTQHRLTLAETWGIKKGSKILEIGCGQGDTTAVLAYLTGENGLVHGIDIASADYGAPVTIGESHTFLQKSAVGSQIKIDFETDIGADPLRFPDNYFDYIVLSHSSWYLSSFEELAKMLKMLRKWGKQLCFAEWDTSINSVEQYPHFLAVLIQAQYEAFKKNSMANVRTLFTPEDIRKLAKIAGWQVIKEQSIHSPDLQDADWEVHMTLADYQEELAAIEMPEKLRYLIESEVHLLKASIEKIKLSPMSTYTFTAT</sequence>
<keyword evidence="1" id="KW-0489">Methyltransferase</keyword>
<dbReference type="Pfam" id="PF13489">
    <property type="entry name" value="Methyltransf_23"/>
    <property type="match status" value="1"/>
</dbReference>
<dbReference type="SUPFAM" id="SSF53335">
    <property type="entry name" value="S-adenosyl-L-methionine-dependent methyltransferases"/>
    <property type="match status" value="1"/>
</dbReference>
<evidence type="ECO:0000313" key="1">
    <source>
        <dbReference type="EMBL" id="QQT00878.1"/>
    </source>
</evidence>
<dbReference type="EMBL" id="CP068053">
    <property type="protein sequence ID" value="QQT00878.1"/>
    <property type="molecule type" value="Genomic_DNA"/>
</dbReference>
<dbReference type="Proteomes" id="UP000595254">
    <property type="component" value="Chromosome"/>
</dbReference>
<dbReference type="RefSeq" id="WP_040375770.1">
    <property type="nucleotide sequence ID" value="NZ_CP068053.1"/>
</dbReference>
<gene>
    <name evidence="1" type="ORF">I6J18_02870</name>
</gene>
<name>A0A974NNK9_PERPY</name>
<dbReference type="InterPro" id="IPR029063">
    <property type="entry name" value="SAM-dependent_MTases_sf"/>
</dbReference>
<keyword evidence="1" id="KW-0808">Transferase</keyword>
<dbReference type="KEGG" id="ppsr:I6J18_02870"/>
<dbReference type="GO" id="GO:0032259">
    <property type="term" value="P:methylation"/>
    <property type="evidence" value="ECO:0007669"/>
    <property type="project" value="UniProtKB-KW"/>
</dbReference>
<dbReference type="PANTHER" id="PTHR44068:SF11">
    <property type="entry name" value="GERANYL DIPHOSPHATE 2-C-METHYLTRANSFERASE"/>
    <property type="match status" value="1"/>
</dbReference>
<dbReference type="PANTHER" id="PTHR44068">
    <property type="entry name" value="ZGC:194242"/>
    <property type="match status" value="1"/>
</dbReference>
<dbReference type="GO" id="GO:0008168">
    <property type="term" value="F:methyltransferase activity"/>
    <property type="evidence" value="ECO:0007669"/>
    <property type="project" value="UniProtKB-KW"/>
</dbReference>